<name>A0A2Z7D2K5_9LAMI</name>
<sequence length="58" mass="6198">MPNTYSRLASPTVQVRIEFLEGNRSTKFKQSKGHWPPASVASAGPVVYAAAVPTELGP</sequence>
<accession>A0A2Z7D2K5</accession>
<evidence type="ECO:0000313" key="2">
    <source>
        <dbReference type="Proteomes" id="UP000250235"/>
    </source>
</evidence>
<dbReference type="Proteomes" id="UP000250235">
    <property type="component" value="Unassembled WGS sequence"/>
</dbReference>
<reference evidence="1 2" key="1">
    <citation type="journal article" date="2015" name="Proc. Natl. Acad. Sci. U.S.A.">
        <title>The resurrection genome of Boea hygrometrica: A blueprint for survival of dehydration.</title>
        <authorList>
            <person name="Xiao L."/>
            <person name="Yang G."/>
            <person name="Zhang L."/>
            <person name="Yang X."/>
            <person name="Zhao S."/>
            <person name="Ji Z."/>
            <person name="Zhou Q."/>
            <person name="Hu M."/>
            <person name="Wang Y."/>
            <person name="Chen M."/>
            <person name="Xu Y."/>
            <person name="Jin H."/>
            <person name="Xiao X."/>
            <person name="Hu G."/>
            <person name="Bao F."/>
            <person name="Hu Y."/>
            <person name="Wan P."/>
            <person name="Li L."/>
            <person name="Deng X."/>
            <person name="Kuang T."/>
            <person name="Xiang C."/>
            <person name="Zhu J.K."/>
            <person name="Oliver M.J."/>
            <person name="He Y."/>
        </authorList>
    </citation>
    <scope>NUCLEOTIDE SEQUENCE [LARGE SCALE GENOMIC DNA]</scope>
    <source>
        <strain evidence="2">cv. XS01</strain>
    </source>
</reference>
<keyword evidence="2" id="KW-1185">Reference proteome</keyword>
<dbReference type="EMBL" id="KQ991662">
    <property type="protein sequence ID" value="KZV51386.1"/>
    <property type="molecule type" value="Genomic_DNA"/>
</dbReference>
<evidence type="ECO:0000313" key="1">
    <source>
        <dbReference type="EMBL" id="KZV51386.1"/>
    </source>
</evidence>
<dbReference type="AlphaFoldDB" id="A0A2Z7D2K5"/>
<gene>
    <name evidence="1" type="ORF">F511_42717</name>
</gene>
<proteinExistence type="predicted"/>
<protein>
    <submittedName>
        <fullName evidence="1">Uncharacterized protein</fullName>
    </submittedName>
</protein>
<organism evidence="1 2">
    <name type="scientific">Dorcoceras hygrometricum</name>
    <dbReference type="NCBI Taxonomy" id="472368"/>
    <lineage>
        <taxon>Eukaryota</taxon>
        <taxon>Viridiplantae</taxon>
        <taxon>Streptophyta</taxon>
        <taxon>Embryophyta</taxon>
        <taxon>Tracheophyta</taxon>
        <taxon>Spermatophyta</taxon>
        <taxon>Magnoliopsida</taxon>
        <taxon>eudicotyledons</taxon>
        <taxon>Gunneridae</taxon>
        <taxon>Pentapetalae</taxon>
        <taxon>asterids</taxon>
        <taxon>lamiids</taxon>
        <taxon>Lamiales</taxon>
        <taxon>Gesneriaceae</taxon>
        <taxon>Didymocarpoideae</taxon>
        <taxon>Trichosporeae</taxon>
        <taxon>Loxocarpinae</taxon>
        <taxon>Dorcoceras</taxon>
    </lineage>
</organism>